<gene>
    <name evidence="3" type="ORF">DFH08DRAFT_878452</name>
</gene>
<dbReference type="PANTHER" id="PTHR48070:SF6">
    <property type="entry name" value="ESTERASE OVCA2"/>
    <property type="match status" value="1"/>
</dbReference>
<dbReference type="AlphaFoldDB" id="A0AAD7EL24"/>
<keyword evidence="4" id="KW-1185">Reference proteome</keyword>
<protein>
    <submittedName>
        <fullName evidence="3">Serine hydrolase FSH</fullName>
    </submittedName>
</protein>
<dbReference type="GO" id="GO:0016787">
    <property type="term" value="F:hydrolase activity"/>
    <property type="evidence" value="ECO:0007669"/>
    <property type="project" value="UniProtKB-KW"/>
</dbReference>
<dbReference type="Gene3D" id="3.40.50.1820">
    <property type="entry name" value="alpha/beta hydrolase"/>
    <property type="match status" value="1"/>
</dbReference>
<organism evidence="3 4">
    <name type="scientific">Mycena albidolilacea</name>
    <dbReference type="NCBI Taxonomy" id="1033008"/>
    <lineage>
        <taxon>Eukaryota</taxon>
        <taxon>Fungi</taxon>
        <taxon>Dikarya</taxon>
        <taxon>Basidiomycota</taxon>
        <taxon>Agaricomycotina</taxon>
        <taxon>Agaricomycetes</taxon>
        <taxon>Agaricomycetidae</taxon>
        <taxon>Agaricales</taxon>
        <taxon>Marasmiineae</taxon>
        <taxon>Mycenaceae</taxon>
        <taxon>Mycena</taxon>
    </lineage>
</organism>
<dbReference type="InterPro" id="IPR005645">
    <property type="entry name" value="FSH-like_dom"/>
</dbReference>
<name>A0AAD7EL24_9AGAR</name>
<dbReference type="EMBL" id="JARIHO010000031">
    <property type="protein sequence ID" value="KAJ7336322.1"/>
    <property type="molecule type" value="Genomic_DNA"/>
</dbReference>
<evidence type="ECO:0000259" key="2">
    <source>
        <dbReference type="Pfam" id="PF03959"/>
    </source>
</evidence>
<dbReference type="GO" id="GO:0005634">
    <property type="term" value="C:nucleus"/>
    <property type="evidence" value="ECO:0007669"/>
    <property type="project" value="TreeGrafter"/>
</dbReference>
<dbReference type="InterPro" id="IPR050593">
    <property type="entry name" value="LovG"/>
</dbReference>
<dbReference type="Pfam" id="PF03959">
    <property type="entry name" value="FSH1"/>
    <property type="match status" value="1"/>
</dbReference>
<comment type="caution">
    <text evidence="3">The sequence shown here is derived from an EMBL/GenBank/DDBJ whole genome shotgun (WGS) entry which is preliminary data.</text>
</comment>
<reference evidence="3" key="1">
    <citation type="submission" date="2023-03" db="EMBL/GenBank/DDBJ databases">
        <title>Massive genome expansion in bonnet fungi (Mycena s.s.) driven by repeated elements and novel gene families across ecological guilds.</title>
        <authorList>
            <consortium name="Lawrence Berkeley National Laboratory"/>
            <person name="Harder C.B."/>
            <person name="Miyauchi S."/>
            <person name="Viragh M."/>
            <person name="Kuo A."/>
            <person name="Thoen E."/>
            <person name="Andreopoulos B."/>
            <person name="Lu D."/>
            <person name="Skrede I."/>
            <person name="Drula E."/>
            <person name="Henrissat B."/>
            <person name="Morin E."/>
            <person name="Kohler A."/>
            <person name="Barry K."/>
            <person name="LaButti K."/>
            <person name="Morin E."/>
            <person name="Salamov A."/>
            <person name="Lipzen A."/>
            <person name="Mereny Z."/>
            <person name="Hegedus B."/>
            <person name="Baldrian P."/>
            <person name="Stursova M."/>
            <person name="Weitz H."/>
            <person name="Taylor A."/>
            <person name="Grigoriev I.V."/>
            <person name="Nagy L.G."/>
            <person name="Martin F."/>
            <person name="Kauserud H."/>
        </authorList>
    </citation>
    <scope>NUCLEOTIDE SEQUENCE</scope>
    <source>
        <strain evidence="3">CBHHK002</strain>
    </source>
</reference>
<dbReference type="GO" id="GO:0005737">
    <property type="term" value="C:cytoplasm"/>
    <property type="evidence" value="ECO:0007669"/>
    <property type="project" value="TreeGrafter"/>
</dbReference>
<accession>A0AAD7EL24</accession>
<dbReference type="SUPFAM" id="SSF53474">
    <property type="entry name" value="alpha/beta-Hydrolases"/>
    <property type="match status" value="1"/>
</dbReference>
<sequence length="204" mass="22803">MLDILVLHGYVQSAATVAHNTQKLRDALDGVAVLHYVDGPPLGGGASRPWWFLGQNLEFDSSRGDSRWNDVVKWWSKELSERQYDGIIGLSQGSAMTALLLSMVNHPERVPGFSPSKKQDFKFGIFCSGFVSHTGPHAEIYGIPDIPTLHTVDDRDTIVRAARTIELQEKCHQSVLYRHDEGHVIPVGGHFPRLFRDFILDATK</sequence>
<dbReference type="InterPro" id="IPR029058">
    <property type="entry name" value="AB_hydrolase_fold"/>
</dbReference>
<dbReference type="Proteomes" id="UP001218218">
    <property type="component" value="Unassembled WGS sequence"/>
</dbReference>
<evidence type="ECO:0000313" key="4">
    <source>
        <dbReference type="Proteomes" id="UP001218218"/>
    </source>
</evidence>
<evidence type="ECO:0000256" key="1">
    <source>
        <dbReference type="ARBA" id="ARBA00022801"/>
    </source>
</evidence>
<proteinExistence type="predicted"/>
<evidence type="ECO:0000313" key="3">
    <source>
        <dbReference type="EMBL" id="KAJ7336322.1"/>
    </source>
</evidence>
<keyword evidence="1 3" id="KW-0378">Hydrolase</keyword>
<feature type="domain" description="Serine hydrolase" evidence="2">
    <location>
        <begin position="3"/>
        <end position="186"/>
    </location>
</feature>
<dbReference type="PANTHER" id="PTHR48070">
    <property type="entry name" value="ESTERASE OVCA2"/>
    <property type="match status" value="1"/>
</dbReference>